<feature type="region of interest" description="Disordered" evidence="1">
    <location>
        <begin position="244"/>
        <end position="327"/>
    </location>
</feature>
<evidence type="ECO:0000313" key="3">
    <source>
        <dbReference type="Proteomes" id="UP001497392"/>
    </source>
</evidence>
<dbReference type="EMBL" id="CAXHTA020000001">
    <property type="protein sequence ID" value="CAL5218368.1"/>
    <property type="molecule type" value="Genomic_DNA"/>
</dbReference>
<name>A0ABP1FJW8_9CHLO</name>
<feature type="region of interest" description="Disordered" evidence="1">
    <location>
        <begin position="1"/>
        <end position="224"/>
    </location>
</feature>
<keyword evidence="3" id="KW-1185">Reference proteome</keyword>
<feature type="compositionally biased region" description="Polar residues" evidence="1">
    <location>
        <begin position="67"/>
        <end position="97"/>
    </location>
</feature>
<feature type="compositionally biased region" description="Polar residues" evidence="1">
    <location>
        <begin position="454"/>
        <end position="467"/>
    </location>
</feature>
<dbReference type="Proteomes" id="UP001497392">
    <property type="component" value="Unassembled WGS sequence"/>
</dbReference>
<feature type="region of interest" description="Disordered" evidence="1">
    <location>
        <begin position="421"/>
        <end position="494"/>
    </location>
</feature>
<feature type="compositionally biased region" description="Basic and acidic residues" evidence="1">
    <location>
        <begin position="166"/>
        <end position="193"/>
    </location>
</feature>
<feature type="compositionally biased region" description="Low complexity" evidence="1">
    <location>
        <begin position="293"/>
        <end position="303"/>
    </location>
</feature>
<feature type="compositionally biased region" description="Polar residues" evidence="1">
    <location>
        <begin position="32"/>
        <end position="55"/>
    </location>
</feature>
<evidence type="ECO:0000313" key="2">
    <source>
        <dbReference type="EMBL" id="CAL5218368.1"/>
    </source>
</evidence>
<sequence>MFTPHEPPPRARDIGRIPFPRLTPWAGPGGQDSMQLATPSPLQISTPITPGQPVQQGADAKAARQRSLPQTKETLVMWSSKTSSRSGHNQGKASPTLESLPRPSTALQRSREEKPRQEQGQWGAAQKQTAEVWSPGLPRVARADPALTKLPASKGSASAWPSLLPEGRRLDLGDKLKASREEHPKVLKDEHTPKTLSRLSRPSGVTEASLEASAGAAQDAPQPRVIESPRFSVLRAHLQGLVLGKPGQDGASSSNGGARGAAWRPMQSSVPRPQRPAGSGRLQVQSPASGLTAVSSPASAAPAEKGDGLASSSSADKAVQHQEGGRRWRAEDLGLHRGLGTAASRGQPSHLSGAIKAEEGRQKMDEMLASMHDLTGSHVLPILAAHVHALPQAMPRPQHDSAAGATVSEQLANLKALQQEGAQAFSDNKSPGARRKAASSTGQLPRDSTRAALPQSTTSFGQVTTSGRKGRKGHETTHRKERILPLNTDGDASGRGSRVLLSQLQRLQALQQEAQSLLT</sequence>
<proteinExistence type="predicted"/>
<comment type="caution">
    <text evidence="2">The sequence shown here is derived from an EMBL/GenBank/DDBJ whole genome shotgun (WGS) entry which is preliminary data.</text>
</comment>
<gene>
    <name evidence="2" type="primary">g36</name>
    <name evidence="2" type="ORF">VP750_LOCUS27</name>
</gene>
<reference evidence="2 3" key="1">
    <citation type="submission" date="2024-06" db="EMBL/GenBank/DDBJ databases">
        <authorList>
            <person name="Kraege A."/>
            <person name="Thomma B."/>
        </authorList>
    </citation>
    <scope>NUCLEOTIDE SEQUENCE [LARGE SCALE GENOMIC DNA]</scope>
</reference>
<accession>A0ABP1FJW8</accession>
<protein>
    <submittedName>
        <fullName evidence="2">G36 protein</fullName>
    </submittedName>
</protein>
<evidence type="ECO:0000256" key="1">
    <source>
        <dbReference type="SAM" id="MobiDB-lite"/>
    </source>
</evidence>
<feature type="compositionally biased region" description="Basic and acidic residues" evidence="1">
    <location>
        <begin position="318"/>
        <end position="327"/>
    </location>
</feature>
<organism evidence="2 3">
    <name type="scientific">Coccomyxa viridis</name>
    <dbReference type="NCBI Taxonomy" id="1274662"/>
    <lineage>
        <taxon>Eukaryota</taxon>
        <taxon>Viridiplantae</taxon>
        <taxon>Chlorophyta</taxon>
        <taxon>core chlorophytes</taxon>
        <taxon>Trebouxiophyceae</taxon>
        <taxon>Trebouxiophyceae incertae sedis</taxon>
        <taxon>Coccomyxaceae</taxon>
        <taxon>Coccomyxa</taxon>
    </lineage>
</organism>
<feature type="compositionally biased region" description="Low complexity" evidence="1">
    <location>
        <begin position="250"/>
        <end position="262"/>
    </location>
</feature>